<dbReference type="GO" id="GO:0031106">
    <property type="term" value="P:septin ring organization"/>
    <property type="evidence" value="ECO:0007669"/>
    <property type="project" value="TreeGrafter"/>
</dbReference>
<dbReference type="GO" id="GO:0005826">
    <property type="term" value="C:actomyosin contractile ring"/>
    <property type="evidence" value="ECO:0007669"/>
    <property type="project" value="TreeGrafter"/>
</dbReference>
<keyword evidence="4" id="KW-1185">Reference proteome</keyword>
<feature type="compositionally biased region" description="Low complexity" evidence="1">
    <location>
        <begin position="383"/>
        <end position="396"/>
    </location>
</feature>
<evidence type="ECO:0000313" key="3">
    <source>
        <dbReference type="Ensembl" id="ENSFHEP00000033686.1"/>
    </source>
</evidence>
<dbReference type="InterPro" id="IPR051364">
    <property type="entry name" value="Cytokinesis/Rho-signaling"/>
</dbReference>
<dbReference type="InterPro" id="IPR012966">
    <property type="entry name" value="AHD"/>
</dbReference>
<feature type="compositionally biased region" description="Basic and acidic residues" evidence="1">
    <location>
        <begin position="324"/>
        <end position="338"/>
    </location>
</feature>
<name>A0A3Q2QZV0_FUNHE</name>
<feature type="compositionally biased region" description="Basic and acidic residues" evidence="1">
    <location>
        <begin position="305"/>
        <end position="314"/>
    </location>
</feature>
<feature type="compositionally biased region" description="Polar residues" evidence="1">
    <location>
        <begin position="132"/>
        <end position="150"/>
    </location>
</feature>
<dbReference type="AlphaFoldDB" id="A0A3Q2QZV0"/>
<dbReference type="GO" id="GO:0000915">
    <property type="term" value="P:actomyosin contractile ring assembly"/>
    <property type="evidence" value="ECO:0007669"/>
    <property type="project" value="TreeGrafter"/>
</dbReference>
<feature type="compositionally biased region" description="Basic and acidic residues" evidence="1">
    <location>
        <begin position="56"/>
        <end position="65"/>
    </location>
</feature>
<protein>
    <submittedName>
        <fullName evidence="3">Anillin-like</fullName>
    </submittedName>
</protein>
<feature type="region of interest" description="Disordered" evidence="1">
    <location>
        <begin position="1"/>
        <end position="111"/>
    </location>
</feature>
<feature type="region of interest" description="Disordered" evidence="1">
    <location>
        <begin position="383"/>
        <end position="405"/>
    </location>
</feature>
<proteinExistence type="predicted"/>
<feature type="region of interest" description="Disordered" evidence="1">
    <location>
        <begin position="202"/>
        <end position="225"/>
    </location>
</feature>
<evidence type="ECO:0000259" key="2">
    <source>
        <dbReference type="Pfam" id="PF08174"/>
    </source>
</evidence>
<dbReference type="Proteomes" id="UP000265000">
    <property type="component" value="Unplaced"/>
</dbReference>
<organism evidence="3 4">
    <name type="scientific">Fundulus heteroclitus</name>
    <name type="common">Killifish</name>
    <name type="synonym">Mummichog</name>
    <dbReference type="NCBI Taxonomy" id="8078"/>
    <lineage>
        <taxon>Eukaryota</taxon>
        <taxon>Metazoa</taxon>
        <taxon>Chordata</taxon>
        <taxon>Craniata</taxon>
        <taxon>Vertebrata</taxon>
        <taxon>Euteleostomi</taxon>
        <taxon>Actinopterygii</taxon>
        <taxon>Neopterygii</taxon>
        <taxon>Teleostei</taxon>
        <taxon>Neoteleostei</taxon>
        <taxon>Acanthomorphata</taxon>
        <taxon>Ovalentaria</taxon>
        <taxon>Atherinomorphae</taxon>
        <taxon>Cyprinodontiformes</taxon>
        <taxon>Fundulidae</taxon>
        <taxon>Fundulus</taxon>
    </lineage>
</organism>
<feature type="region of interest" description="Disordered" evidence="1">
    <location>
        <begin position="417"/>
        <end position="444"/>
    </location>
</feature>
<evidence type="ECO:0000313" key="4">
    <source>
        <dbReference type="Proteomes" id="UP000265000"/>
    </source>
</evidence>
<dbReference type="PANTHER" id="PTHR21538">
    <property type="entry name" value="ANILLIN/RHOTEKIN RTKN"/>
    <property type="match status" value="1"/>
</dbReference>
<dbReference type="GeneTree" id="ENSGT00390000008749"/>
<feature type="compositionally biased region" description="Basic and acidic residues" evidence="1">
    <location>
        <begin position="432"/>
        <end position="444"/>
    </location>
</feature>
<feature type="region of interest" description="Disordered" evidence="1">
    <location>
        <begin position="130"/>
        <end position="152"/>
    </location>
</feature>
<dbReference type="Pfam" id="PF08174">
    <property type="entry name" value="Anillin"/>
    <property type="match status" value="1"/>
</dbReference>
<dbReference type="GO" id="GO:0000281">
    <property type="term" value="P:mitotic cytokinesis"/>
    <property type="evidence" value="ECO:0007669"/>
    <property type="project" value="TreeGrafter"/>
</dbReference>
<feature type="region of interest" description="Disordered" evidence="1">
    <location>
        <begin position="298"/>
        <end position="358"/>
    </location>
</feature>
<dbReference type="PANTHER" id="PTHR21538:SF26">
    <property type="entry name" value="ANILLIN ISOFORM X1"/>
    <property type="match status" value="1"/>
</dbReference>
<feature type="domain" description="Anillin homology" evidence="2">
    <location>
        <begin position="533"/>
        <end position="629"/>
    </location>
</feature>
<reference evidence="3" key="1">
    <citation type="submission" date="2025-08" db="UniProtKB">
        <authorList>
            <consortium name="Ensembl"/>
        </authorList>
    </citation>
    <scope>IDENTIFICATION</scope>
</reference>
<reference evidence="3" key="2">
    <citation type="submission" date="2025-09" db="UniProtKB">
        <authorList>
            <consortium name="Ensembl"/>
        </authorList>
    </citation>
    <scope>IDENTIFICATION</scope>
</reference>
<sequence>MEAKEENGSNITLKRQREPLSDTEDNIVPASEVKDGLKRRRLEAAGQENQTPELPSSERRAEFLPKPDTPMIPSVRSRVQLLTQRKDGAPVAQRCFSDPGTEGPSVSNKGVREHLLGEDEFHQRMERFNKAPVSQANTTQTPSPGSTCPRSRSDFVCDIQQKLQCTTTPSSKQASIIRQERELELNQLPFQPISENAWLKRCSSDSSITQGRPPAGSSSPSSWVPVSKRKFCWPPMQPRDQDLGDAETKDGSFTEILMSAANKHSGNMMDAGSSSHDDTNTAETIEKMFEEVLEYAEEMEDEGRVEEYGQDHDSGIGACSGGKDGVDLEKEKSEREEEPREEECDENDGDELLTFPQSGILSPLSKSVEAVVTPLRLAAAQESNPPSLLLTPEETSTPPPETAPLYSIDAYRTQRQRKLPAIQSVSPAVQRRTPETAKPKESVNTKERITALNDEAGKLQTVINQTLQALSCCTDEEHGRGSLEEAEAEKLLLVSCEKRSALLAEVGRLREERNLQSEEPPKDDADYVSQQACRGTVNITNIQLPLKVEYVCSSHSKAGRPSHYFFVLIRYGPCNIIATPLATAADARNGDTISFPTTVTLKDIRSSFEIDVEVYSLCPTSGTSCTTDRTSTKSRVSG</sequence>
<dbReference type="Ensembl" id="ENSFHET00000028231.1">
    <property type="protein sequence ID" value="ENSFHEP00000033686.1"/>
    <property type="gene ID" value="ENSFHEG00000021000.1"/>
</dbReference>
<accession>A0A3Q2QZV0</accession>
<evidence type="ECO:0000256" key="1">
    <source>
        <dbReference type="SAM" id="MobiDB-lite"/>
    </source>
</evidence>
<feature type="compositionally biased region" description="Acidic residues" evidence="1">
    <location>
        <begin position="339"/>
        <end position="351"/>
    </location>
</feature>